<dbReference type="AlphaFoldDB" id="A0A0B6Z8S6"/>
<evidence type="ECO:0000313" key="1">
    <source>
        <dbReference type="EMBL" id="CEK64777.1"/>
    </source>
</evidence>
<organism evidence="1">
    <name type="scientific">Arion vulgaris</name>
    <dbReference type="NCBI Taxonomy" id="1028688"/>
    <lineage>
        <taxon>Eukaryota</taxon>
        <taxon>Metazoa</taxon>
        <taxon>Spiralia</taxon>
        <taxon>Lophotrochozoa</taxon>
        <taxon>Mollusca</taxon>
        <taxon>Gastropoda</taxon>
        <taxon>Heterobranchia</taxon>
        <taxon>Euthyneura</taxon>
        <taxon>Panpulmonata</taxon>
        <taxon>Eupulmonata</taxon>
        <taxon>Stylommatophora</taxon>
        <taxon>Helicina</taxon>
        <taxon>Arionoidea</taxon>
        <taxon>Arionidae</taxon>
        <taxon>Arion</taxon>
    </lineage>
</organism>
<name>A0A0B6Z8S6_9EUPU</name>
<reference evidence="1" key="1">
    <citation type="submission" date="2014-12" db="EMBL/GenBank/DDBJ databases">
        <title>Insight into the proteome of Arion vulgaris.</title>
        <authorList>
            <person name="Aradska J."/>
            <person name="Bulat T."/>
            <person name="Smidak R."/>
            <person name="Sarate P."/>
            <person name="Gangsoo J."/>
            <person name="Sialana F."/>
            <person name="Bilban M."/>
            <person name="Lubec G."/>
        </authorList>
    </citation>
    <scope>NUCLEOTIDE SEQUENCE</scope>
    <source>
        <tissue evidence="1">Skin</tissue>
    </source>
</reference>
<gene>
    <name evidence="1" type="primary">ORF52872</name>
</gene>
<accession>A0A0B6Z8S6</accession>
<proteinExistence type="predicted"/>
<sequence>MHNLSSKLFNVEVEAVTDASLGLHWRGPLLYLDSQSMLLKVQNSRLRYEWM</sequence>
<protein>
    <submittedName>
        <fullName evidence="1">Uncharacterized protein</fullName>
    </submittedName>
</protein>
<feature type="non-terminal residue" evidence="1">
    <location>
        <position position="51"/>
    </location>
</feature>
<dbReference type="EMBL" id="HACG01017912">
    <property type="protein sequence ID" value="CEK64777.1"/>
    <property type="molecule type" value="Transcribed_RNA"/>
</dbReference>